<keyword evidence="2" id="KW-1185">Reference proteome</keyword>
<comment type="caution">
    <text evidence="1">The sequence shown here is derived from an EMBL/GenBank/DDBJ whole genome shotgun (WGS) entry which is preliminary data.</text>
</comment>
<reference evidence="1" key="1">
    <citation type="journal article" date="2020" name="Fungal Divers.">
        <title>Resolving the Mortierellaceae phylogeny through synthesis of multi-gene phylogenetics and phylogenomics.</title>
        <authorList>
            <person name="Vandepol N."/>
            <person name="Liber J."/>
            <person name="Desiro A."/>
            <person name="Na H."/>
            <person name="Kennedy M."/>
            <person name="Barry K."/>
            <person name="Grigoriev I.V."/>
            <person name="Miller A.N."/>
            <person name="O'Donnell K."/>
            <person name="Stajich J.E."/>
            <person name="Bonito G."/>
        </authorList>
    </citation>
    <scope>NUCLEOTIDE SEQUENCE</scope>
    <source>
        <strain evidence="1">NRRL 2769</strain>
    </source>
</reference>
<organism evidence="1 2">
    <name type="scientific">Entomortierella chlamydospora</name>
    <dbReference type="NCBI Taxonomy" id="101097"/>
    <lineage>
        <taxon>Eukaryota</taxon>
        <taxon>Fungi</taxon>
        <taxon>Fungi incertae sedis</taxon>
        <taxon>Mucoromycota</taxon>
        <taxon>Mortierellomycotina</taxon>
        <taxon>Mortierellomycetes</taxon>
        <taxon>Mortierellales</taxon>
        <taxon>Mortierellaceae</taxon>
        <taxon>Entomortierella</taxon>
    </lineage>
</organism>
<proteinExistence type="predicted"/>
<name>A0A9P6T0W5_9FUNG</name>
<gene>
    <name evidence="1" type="ORF">BGZ80_009718</name>
</gene>
<sequence>MRFSSPNNASQLDLDSDLSQLFKGHGAQLESLDCREVLLGEWEMNALDEATQNGSSLKELYCTGLASDTSDEAIKSLAKIIARSELHLLHITLLKDDVCACILQSIQWEHLRELETVEGEEGLKAFFEEVSEKVELGYLKHRKIPTEPVIKDTPETNPAIGTRTIEIVERRNGEGVACLDTCYVISFTPGQPRPTVEETSIYLA</sequence>
<accession>A0A9P6T0W5</accession>
<protein>
    <submittedName>
        <fullName evidence="1">Uncharacterized protein</fullName>
    </submittedName>
</protein>
<evidence type="ECO:0000313" key="1">
    <source>
        <dbReference type="EMBL" id="KAG0015657.1"/>
    </source>
</evidence>
<dbReference type="AlphaFoldDB" id="A0A9P6T0W5"/>
<dbReference type="EMBL" id="JAAAID010000607">
    <property type="protein sequence ID" value="KAG0015657.1"/>
    <property type="molecule type" value="Genomic_DNA"/>
</dbReference>
<evidence type="ECO:0000313" key="2">
    <source>
        <dbReference type="Proteomes" id="UP000703661"/>
    </source>
</evidence>
<dbReference type="Proteomes" id="UP000703661">
    <property type="component" value="Unassembled WGS sequence"/>
</dbReference>